<sequence>MRRAAALLAALVAPGAAAACIADQAALTSYPASVVADSATGGAVRRAWFDDPATRYDHGILGRADEPGTLWVDTPGNRGPCGTALVLGADHVFEDVAPRLADLDGDGTNEVVVVRASLTEGAQIAVYAHDGRDLRLLGATPHIGQPHRWLAPVGIADLDGDGAVEIAAVDRPHLARILRIWRWTGAGLVEVASAAGVTNHRIGDPAIAGGIRACGSGPEMIVARGDWSRLLALRFDGDEVTGRDLGPWSEAAVAAAMACR</sequence>
<accession>A0A1M6ESL3</accession>
<dbReference type="STRING" id="1447782.SAMN05444417_2150"/>
<feature type="signal peptide" evidence="2">
    <location>
        <begin position="1"/>
        <end position="18"/>
    </location>
</feature>
<dbReference type="PROSITE" id="PS51257">
    <property type="entry name" value="PROKAR_LIPOPROTEIN"/>
    <property type="match status" value="1"/>
</dbReference>
<dbReference type="OrthoDB" id="58662at2"/>
<dbReference type="InterPro" id="IPR013517">
    <property type="entry name" value="FG-GAP"/>
</dbReference>
<keyword evidence="4" id="KW-1185">Reference proteome</keyword>
<dbReference type="Pfam" id="PF13517">
    <property type="entry name" value="FG-GAP_3"/>
    <property type="match status" value="1"/>
</dbReference>
<reference evidence="3 4" key="1">
    <citation type="submission" date="2016-11" db="EMBL/GenBank/DDBJ databases">
        <authorList>
            <person name="Jaros S."/>
            <person name="Januszkiewicz K."/>
            <person name="Wedrychowicz H."/>
        </authorList>
    </citation>
    <scope>NUCLEOTIDE SEQUENCE [LARGE SCALE GENOMIC DNA]</scope>
    <source>
        <strain evidence="3 4">DSM 100565</strain>
    </source>
</reference>
<dbReference type="SUPFAM" id="SSF69318">
    <property type="entry name" value="Integrin alpha N-terminal domain"/>
    <property type="match status" value="1"/>
</dbReference>
<organism evidence="3 4">
    <name type="scientific">Wenxinia saemankumensis</name>
    <dbReference type="NCBI Taxonomy" id="1447782"/>
    <lineage>
        <taxon>Bacteria</taxon>
        <taxon>Pseudomonadati</taxon>
        <taxon>Pseudomonadota</taxon>
        <taxon>Alphaproteobacteria</taxon>
        <taxon>Rhodobacterales</taxon>
        <taxon>Roseobacteraceae</taxon>
        <taxon>Wenxinia</taxon>
    </lineage>
</organism>
<evidence type="ECO:0000256" key="2">
    <source>
        <dbReference type="SAM" id="SignalP"/>
    </source>
</evidence>
<dbReference type="EMBL" id="FQYO01000003">
    <property type="protein sequence ID" value="SHI88393.1"/>
    <property type="molecule type" value="Genomic_DNA"/>
</dbReference>
<name>A0A1M6ESL3_9RHOB</name>
<dbReference type="InterPro" id="IPR028994">
    <property type="entry name" value="Integrin_alpha_N"/>
</dbReference>
<dbReference type="RefSeq" id="WP_073329745.1">
    <property type="nucleotide sequence ID" value="NZ_FQYO01000003.1"/>
</dbReference>
<feature type="chain" id="PRO_5009917183" evidence="2">
    <location>
        <begin position="19"/>
        <end position="260"/>
    </location>
</feature>
<protein>
    <submittedName>
        <fullName evidence="3">Repeat domain-containing protein</fullName>
    </submittedName>
</protein>
<proteinExistence type="predicted"/>
<evidence type="ECO:0000313" key="4">
    <source>
        <dbReference type="Proteomes" id="UP000184292"/>
    </source>
</evidence>
<dbReference type="AlphaFoldDB" id="A0A1M6ESL3"/>
<evidence type="ECO:0000313" key="3">
    <source>
        <dbReference type="EMBL" id="SHI88393.1"/>
    </source>
</evidence>
<keyword evidence="1 2" id="KW-0732">Signal</keyword>
<evidence type="ECO:0000256" key="1">
    <source>
        <dbReference type="ARBA" id="ARBA00022729"/>
    </source>
</evidence>
<dbReference type="Proteomes" id="UP000184292">
    <property type="component" value="Unassembled WGS sequence"/>
</dbReference>
<gene>
    <name evidence="3" type="ORF">SAMN05444417_2150</name>
</gene>